<organism evidence="1 2">
    <name type="scientific">Pseudoxanthomonas mexicana</name>
    <dbReference type="NCBI Taxonomy" id="128785"/>
    <lineage>
        <taxon>Bacteria</taxon>
        <taxon>Pseudomonadati</taxon>
        <taxon>Pseudomonadota</taxon>
        <taxon>Gammaproteobacteria</taxon>
        <taxon>Lysobacterales</taxon>
        <taxon>Lysobacteraceae</taxon>
        <taxon>Pseudoxanthomonas</taxon>
    </lineage>
</organism>
<dbReference type="RefSeq" id="WP_185896639.1">
    <property type="nucleotide sequence ID" value="NZ_CP060028.1"/>
</dbReference>
<gene>
    <name evidence="1" type="ORF">H4W19_07470</name>
</gene>
<dbReference type="EMBL" id="CP060028">
    <property type="protein sequence ID" value="QND81570.1"/>
    <property type="molecule type" value="Genomic_DNA"/>
</dbReference>
<protein>
    <submittedName>
        <fullName evidence="1">Uncharacterized protein</fullName>
    </submittedName>
</protein>
<evidence type="ECO:0000313" key="2">
    <source>
        <dbReference type="Proteomes" id="UP000515506"/>
    </source>
</evidence>
<accession>A0ABX6RFU7</accession>
<dbReference type="Proteomes" id="UP000515506">
    <property type="component" value="Chromosome"/>
</dbReference>
<dbReference type="PROSITE" id="PS51257">
    <property type="entry name" value="PROKAR_LIPOPROTEIN"/>
    <property type="match status" value="1"/>
</dbReference>
<evidence type="ECO:0000313" key="1">
    <source>
        <dbReference type="EMBL" id="QND81570.1"/>
    </source>
</evidence>
<sequence>MRTLTTLAVSAVLLASCSADRESSSTAPRKYFAANKSGASPDYGIIKFGNSDDHVITVHGFMDDAASCKEVVEALNTNACNETAGQQCLNPYSCIALNE</sequence>
<keyword evidence="2" id="KW-1185">Reference proteome</keyword>
<name>A0ABX6RFU7_PSEMX</name>
<proteinExistence type="predicted"/>
<reference evidence="1 2" key="1">
    <citation type="submission" date="2020-08" db="EMBL/GenBank/DDBJ databases">
        <title>Streptomycin resistant and MDR strain, P. mexicana.</title>
        <authorList>
            <person name="Ganesh-kumar S."/>
            <person name="Zhe T."/>
            <person name="Yu Z."/>
            <person name="Min Y."/>
        </authorList>
    </citation>
    <scope>NUCLEOTIDE SEQUENCE [LARGE SCALE GENOMIC DNA]</scope>
    <source>
        <strain evidence="1 2">GTZY</strain>
    </source>
</reference>